<dbReference type="Gene3D" id="2.180.10.10">
    <property type="entry name" value="RHS repeat-associated core"/>
    <property type="match status" value="1"/>
</dbReference>
<evidence type="ECO:0000313" key="3">
    <source>
        <dbReference type="Proteomes" id="UP000247620"/>
    </source>
</evidence>
<dbReference type="EMBL" id="QJRO01000026">
    <property type="protein sequence ID" value="PYB74811.1"/>
    <property type="molecule type" value="Genomic_DNA"/>
</dbReference>
<sequence length="243" mass="26752">MTQHKTGKQWVVISAADAQGSTLWYPCSQHPETISYSVFGHDPVSDRRSSLLRFTAQVRELTGCYLLGNGYRAYSPVLMRFLSTDDLSPFGEGDANAYAYCQNDPVNSVDPSGHMMRRSSSTSSNEWKPPSPPAPIRQPAPMPYHVSASVGASRSSFASKQFEPQPLYSSAEPDSSTQKHKPLLVQQSYLEQVANTHNNPNYSARNNMYQQPGSSSSNVQKQPMPSTLSQPSTSTSTVRTTHD</sequence>
<proteinExistence type="predicted"/>
<dbReference type="Proteomes" id="UP000247620">
    <property type="component" value="Unassembled WGS sequence"/>
</dbReference>
<comment type="caution">
    <text evidence="2">The sequence shown here is derived from an EMBL/GenBank/DDBJ whole genome shotgun (WGS) entry which is preliminary data.</text>
</comment>
<name>A0A2V4HBJ2_9PSED</name>
<evidence type="ECO:0000256" key="1">
    <source>
        <dbReference type="SAM" id="MobiDB-lite"/>
    </source>
</evidence>
<feature type="region of interest" description="Disordered" evidence="1">
    <location>
        <begin position="196"/>
        <end position="243"/>
    </location>
</feature>
<gene>
    <name evidence="2" type="ORF">DMX07_23820</name>
</gene>
<evidence type="ECO:0000313" key="2">
    <source>
        <dbReference type="EMBL" id="PYB74811.1"/>
    </source>
</evidence>
<evidence type="ECO:0008006" key="4">
    <source>
        <dbReference type="Google" id="ProtNLM"/>
    </source>
</evidence>
<dbReference type="NCBIfam" id="TIGR03696">
    <property type="entry name" value="Rhs_assc_core"/>
    <property type="match status" value="1"/>
</dbReference>
<feature type="compositionally biased region" description="Polar residues" evidence="1">
    <location>
        <begin position="196"/>
        <end position="221"/>
    </location>
</feature>
<dbReference type="RefSeq" id="WP_110704014.1">
    <property type="nucleotide sequence ID" value="NZ_QJRO01000026.1"/>
</dbReference>
<feature type="compositionally biased region" description="Low complexity" evidence="1">
    <location>
        <begin position="223"/>
        <end position="237"/>
    </location>
</feature>
<organism evidence="2 3">
    <name type="scientific">Pseudomonas soli</name>
    <dbReference type="NCBI Taxonomy" id="1306993"/>
    <lineage>
        <taxon>Bacteria</taxon>
        <taxon>Pseudomonadati</taxon>
        <taxon>Pseudomonadota</taxon>
        <taxon>Gammaproteobacteria</taxon>
        <taxon>Pseudomonadales</taxon>
        <taxon>Pseudomonadaceae</taxon>
        <taxon>Pseudomonas</taxon>
    </lineage>
</organism>
<feature type="region of interest" description="Disordered" evidence="1">
    <location>
        <begin position="109"/>
        <end position="179"/>
    </location>
</feature>
<reference evidence="2 3" key="1">
    <citation type="submission" date="2018-06" db="EMBL/GenBank/DDBJ databases">
        <title>Pseudomonas diversity within urban Lake Michigan freshwaters.</title>
        <authorList>
            <person name="Batrich M."/>
            <person name="Hatzopoulos T."/>
            <person name="Putonti C."/>
        </authorList>
    </citation>
    <scope>NUCLEOTIDE SEQUENCE [LARGE SCALE GENOMIC DNA]</scope>
    <source>
        <strain evidence="2 3">LBp-160603</strain>
    </source>
</reference>
<feature type="compositionally biased region" description="Pro residues" evidence="1">
    <location>
        <begin position="129"/>
        <end position="142"/>
    </location>
</feature>
<accession>A0A2V4HBJ2</accession>
<dbReference type="InterPro" id="IPR022385">
    <property type="entry name" value="Rhs_assc_core"/>
</dbReference>
<feature type="compositionally biased region" description="Polar residues" evidence="1">
    <location>
        <begin position="150"/>
        <end position="159"/>
    </location>
</feature>
<protein>
    <recommendedName>
        <fullName evidence="4">RHS repeat-associated core domain-containing protein</fullName>
    </recommendedName>
</protein>
<dbReference type="AlphaFoldDB" id="A0A2V4HBJ2"/>